<reference evidence="9 10" key="1">
    <citation type="submission" date="2017-04" db="EMBL/GenBank/DDBJ databases">
        <title>Comparative genome analysis of Subtercola boreus.</title>
        <authorList>
            <person name="Cho Y.-J."/>
            <person name="Cho A."/>
            <person name="Kim O.-S."/>
            <person name="Lee J.-I."/>
        </authorList>
    </citation>
    <scope>NUCLEOTIDE SEQUENCE [LARGE SCALE GENOMIC DNA]</scope>
    <source>
        <strain evidence="9 10">P28004</strain>
    </source>
</reference>
<sequence>MWKRTPPAPSQAKVSPEVQVATEGSRAFAQVNAFKIGLLGALGVLVALVIGGLVTQLGTVLIYVGVALFIALGLDPLVSRLSKRMPRGLAIGVVFGFVVLVLAALLLTIIPIIVEQTGNLVNNFPTYISNLQAQQWVKDLEQQLSGVVSVDDIITNLQSFLSPDKILSVGGGILAVGAGVASGVTGTVIVLILTLYFLASLRSMKRVTYRFVPATKRASFADITEQITAAVGRYVVGQISLALVNGVLSFIFLTIIGAPLPVLLAFIAFLLSLVPLVGTVTGSAIIVLISLLASPLTALVAAIYYLVYMQVEAYLLSPRIMNKAVSVPGAVVVIGAVAGGTIGGVLGALVAIPIAASVIIIIEKVVFPQQDAK</sequence>
<evidence type="ECO:0000256" key="1">
    <source>
        <dbReference type="ARBA" id="ARBA00004651"/>
    </source>
</evidence>
<protein>
    <submittedName>
        <fullName evidence="9">AI-2E family transporter</fullName>
    </submittedName>
</protein>
<evidence type="ECO:0000256" key="8">
    <source>
        <dbReference type="SAM" id="Phobius"/>
    </source>
</evidence>
<keyword evidence="7 8" id="KW-0472">Membrane</keyword>
<evidence type="ECO:0000313" key="9">
    <source>
        <dbReference type="EMBL" id="RFA28087.1"/>
    </source>
</evidence>
<feature type="transmembrane region" description="Helical" evidence="8">
    <location>
        <begin position="60"/>
        <end position="78"/>
    </location>
</feature>
<keyword evidence="3" id="KW-0813">Transport</keyword>
<dbReference type="OrthoDB" id="4016357at2"/>
<evidence type="ECO:0000256" key="6">
    <source>
        <dbReference type="ARBA" id="ARBA00022989"/>
    </source>
</evidence>
<feature type="transmembrane region" description="Helical" evidence="8">
    <location>
        <begin position="283"/>
        <end position="308"/>
    </location>
</feature>
<name>A0A3E0WCF7_9MICO</name>
<evidence type="ECO:0000256" key="3">
    <source>
        <dbReference type="ARBA" id="ARBA00022448"/>
    </source>
</evidence>
<gene>
    <name evidence="9" type="ORF">B7R25_05055</name>
</gene>
<accession>A0A3E0WCF7</accession>
<comment type="similarity">
    <text evidence="2">Belongs to the autoinducer-2 exporter (AI-2E) (TC 2.A.86) family.</text>
</comment>
<dbReference type="Pfam" id="PF01594">
    <property type="entry name" value="AI-2E_transport"/>
    <property type="match status" value="1"/>
</dbReference>
<evidence type="ECO:0000256" key="5">
    <source>
        <dbReference type="ARBA" id="ARBA00022692"/>
    </source>
</evidence>
<dbReference type="InterPro" id="IPR002549">
    <property type="entry name" value="AI-2E-like"/>
</dbReference>
<proteinExistence type="inferred from homology"/>
<keyword evidence="6 8" id="KW-1133">Transmembrane helix</keyword>
<keyword evidence="5 8" id="KW-0812">Transmembrane</keyword>
<dbReference type="GO" id="GO:0005886">
    <property type="term" value="C:plasma membrane"/>
    <property type="evidence" value="ECO:0007669"/>
    <property type="project" value="UniProtKB-SubCell"/>
</dbReference>
<evidence type="ECO:0000256" key="4">
    <source>
        <dbReference type="ARBA" id="ARBA00022475"/>
    </source>
</evidence>
<dbReference type="GO" id="GO:0055085">
    <property type="term" value="P:transmembrane transport"/>
    <property type="evidence" value="ECO:0007669"/>
    <property type="project" value="TreeGrafter"/>
</dbReference>
<dbReference type="EMBL" id="NBXE01000017">
    <property type="protein sequence ID" value="RFA28087.1"/>
    <property type="molecule type" value="Genomic_DNA"/>
</dbReference>
<comment type="subcellular location">
    <subcellularLocation>
        <location evidence="1">Cell membrane</location>
        <topology evidence="1">Multi-pass membrane protein</topology>
    </subcellularLocation>
</comment>
<dbReference type="PANTHER" id="PTHR21716:SF53">
    <property type="entry name" value="PERMEASE PERM-RELATED"/>
    <property type="match status" value="1"/>
</dbReference>
<feature type="transmembrane region" description="Helical" evidence="8">
    <location>
        <begin position="247"/>
        <end position="271"/>
    </location>
</feature>
<feature type="transmembrane region" description="Helical" evidence="8">
    <location>
        <begin position="320"/>
        <end position="339"/>
    </location>
</feature>
<dbReference type="Proteomes" id="UP000257080">
    <property type="component" value="Unassembled WGS sequence"/>
</dbReference>
<keyword evidence="4" id="KW-1003">Cell membrane</keyword>
<dbReference type="PANTHER" id="PTHR21716">
    <property type="entry name" value="TRANSMEMBRANE PROTEIN"/>
    <property type="match status" value="1"/>
</dbReference>
<organism evidence="9 10">
    <name type="scientific">Subtercola boreus</name>
    <dbReference type="NCBI Taxonomy" id="120213"/>
    <lineage>
        <taxon>Bacteria</taxon>
        <taxon>Bacillati</taxon>
        <taxon>Actinomycetota</taxon>
        <taxon>Actinomycetes</taxon>
        <taxon>Micrococcales</taxon>
        <taxon>Microbacteriaceae</taxon>
        <taxon>Subtercola</taxon>
    </lineage>
</organism>
<evidence type="ECO:0000256" key="2">
    <source>
        <dbReference type="ARBA" id="ARBA00009773"/>
    </source>
</evidence>
<evidence type="ECO:0000313" key="10">
    <source>
        <dbReference type="Proteomes" id="UP000257080"/>
    </source>
</evidence>
<feature type="transmembrane region" description="Helical" evidence="8">
    <location>
        <begin position="90"/>
        <end position="114"/>
    </location>
</feature>
<feature type="transmembrane region" description="Helical" evidence="8">
    <location>
        <begin position="166"/>
        <end position="199"/>
    </location>
</feature>
<comment type="caution">
    <text evidence="9">The sequence shown here is derived from an EMBL/GenBank/DDBJ whole genome shotgun (WGS) entry which is preliminary data.</text>
</comment>
<evidence type="ECO:0000256" key="7">
    <source>
        <dbReference type="ARBA" id="ARBA00023136"/>
    </source>
</evidence>
<dbReference type="AlphaFoldDB" id="A0A3E0WCF7"/>
<feature type="transmembrane region" description="Helical" evidence="8">
    <location>
        <begin position="36"/>
        <end position="54"/>
    </location>
</feature>